<keyword evidence="2" id="KW-1185">Reference proteome</keyword>
<evidence type="ECO:0000313" key="1">
    <source>
        <dbReference type="EMBL" id="KXS13935.1"/>
    </source>
</evidence>
<proteinExistence type="predicted"/>
<name>A0A139ABT3_GONPJ</name>
<reference evidence="1 2" key="1">
    <citation type="journal article" date="2015" name="Genome Biol. Evol.">
        <title>Phylogenomic analyses indicate that early fungi evolved digesting cell walls of algal ancestors of land plants.</title>
        <authorList>
            <person name="Chang Y."/>
            <person name="Wang S."/>
            <person name="Sekimoto S."/>
            <person name="Aerts A.L."/>
            <person name="Choi C."/>
            <person name="Clum A."/>
            <person name="LaButti K.M."/>
            <person name="Lindquist E.A."/>
            <person name="Yee Ngan C."/>
            <person name="Ohm R.A."/>
            <person name="Salamov A.A."/>
            <person name="Grigoriev I.V."/>
            <person name="Spatafora J.W."/>
            <person name="Berbee M.L."/>
        </authorList>
    </citation>
    <scope>NUCLEOTIDE SEQUENCE [LARGE SCALE GENOMIC DNA]</scope>
    <source>
        <strain evidence="1 2">JEL478</strain>
    </source>
</reference>
<gene>
    <name evidence="1" type="ORF">M427DRAFT_360101</name>
</gene>
<protein>
    <submittedName>
        <fullName evidence="1">Uncharacterized protein</fullName>
    </submittedName>
</protein>
<dbReference type="EMBL" id="KQ965773">
    <property type="protein sequence ID" value="KXS13935.1"/>
    <property type="molecule type" value="Genomic_DNA"/>
</dbReference>
<organism evidence="1 2">
    <name type="scientific">Gonapodya prolifera (strain JEL478)</name>
    <name type="common">Monoblepharis prolifera</name>
    <dbReference type="NCBI Taxonomy" id="1344416"/>
    <lineage>
        <taxon>Eukaryota</taxon>
        <taxon>Fungi</taxon>
        <taxon>Fungi incertae sedis</taxon>
        <taxon>Chytridiomycota</taxon>
        <taxon>Chytridiomycota incertae sedis</taxon>
        <taxon>Monoblepharidomycetes</taxon>
        <taxon>Monoblepharidales</taxon>
        <taxon>Gonapodyaceae</taxon>
        <taxon>Gonapodya</taxon>
    </lineage>
</organism>
<accession>A0A139ABT3</accession>
<dbReference type="AlphaFoldDB" id="A0A139ABT3"/>
<dbReference type="Proteomes" id="UP000070544">
    <property type="component" value="Unassembled WGS sequence"/>
</dbReference>
<evidence type="ECO:0000313" key="2">
    <source>
        <dbReference type="Proteomes" id="UP000070544"/>
    </source>
</evidence>
<sequence length="140" mass="15580">METPPCLVRSLEPFLYAPKPISGFIDEFAGPVLGLKNPMSQISNDPSYGILVSPYSLIRFFLFKAPATHNATQGTHPSFAWGRRPWTHSCVVPRTACPTTCNCTREILTRVSSEMYGARQFAAIHEPLGICFIFYQPLNA</sequence>